<evidence type="ECO:0000313" key="1">
    <source>
        <dbReference type="EMBL" id="CAA9477678.1"/>
    </source>
</evidence>
<feature type="non-terminal residue" evidence="1">
    <location>
        <position position="50"/>
    </location>
</feature>
<proteinExistence type="predicted"/>
<sequence length="50" mass="5885">DRPRDAPLAGGNHRQPDRYRHLPLLRRVHPDHDVLPQLPRVHVLDQQGRI</sequence>
<dbReference type="EMBL" id="CADCVH010000118">
    <property type="protein sequence ID" value="CAA9477678.1"/>
    <property type="molecule type" value="Genomic_DNA"/>
</dbReference>
<accession>A0A6J4RU29</accession>
<reference evidence="1" key="1">
    <citation type="submission" date="2020-02" db="EMBL/GenBank/DDBJ databases">
        <authorList>
            <person name="Meier V. D."/>
        </authorList>
    </citation>
    <scope>NUCLEOTIDE SEQUENCE</scope>
    <source>
        <strain evidence="1">AVDCRST_MAG02</strain>
    </source>
</reference>
<organism evidence="1">
    <name type="scientific">uncultured Rubrobacteraceae bacterium</name>
    <dbReference type="NCBI Taxonomy" id="349277"/>
    <lineage>
        <taxon>Bacteria</taxon>
        <taxon>Bacillati</taxon>
        <taxon>Actinomycetota</taxon>
        <taxon>Rubrobacteria</taxon>
        <taxon>Rubrobacterales</taxon>
        <taxon>Rubrobacteraceae</taxon>
        <taxon>environmental samples</taxon>
    </lineage>
</organism>
<gene>
    <name evidence="1" type="ORF">AVDCRST_MAG02-4601</name>
</gene>
<feature type="non-terminal residue" evidence="1">
    <location>
        <position position="1"/>
    </location>
</feature>
<name>A0A6J4RU29_9ACTN</name>
<protein>
    <submittedName>
        <fullName evidence="1">Uncharacterized protein</fullName>
    </submittedName>
</protein>
<dbReference type="AlphaFoldDB" id="A0A6J4RU29"/>